<evidence type="ECO:0000256" key="3">
    <source>
        <dbReference type="ARBA" id="ARBA00022670"/>
    </source>
</evidence>
<dbReference type="PANTHER" id="PTHR43066:SF1">
    <property type="entry name" value="RHOMBOID PROTEIN 2"/>
    <property type="match status" value="1"/>
</dbReference>
<dbReference type="OMA" id="IWFAYII"/>
<dbReference type="FunFam" id="1.20.1540.10:FF:000008">
    <property type="entry name" value="RHOMBOID-like protein 13"/>
    <property type="match status" value="1"/>
</dbReference>
<dbReference type="Proteomes" id="UP000277928">
    <property type="component" value="Unassembled WGS sequence"/>
</dbReference>
<evidence type="ECO:0000256" key="1">
    <source>
        <dbReference type="ARBA" id="ARBA00004141"/>
    </source>
</evidence>
<evidence type="ECO:0000313" key="11">
    <source>
        <dbReference type="EMBL" id="VDK88325.1"/>
    </source>
</evidence>
<dbReference type="SUPFAM" id="SSF144091">
    <property type="entry name" value="Rhomboid-like"/>
    <property type="match status" value="1"/>
</dbReference>
<feature type="domain" description="Peptidase S54 rhomboid" evidence="9">
    <location>
        <begin position="69"/>
        <end position="216"/>
    </location>
</feature>
<name>A0A3P6U2U9_LITSI</name>
<feature type="transmembrane region" description="Helical" evidence="8">
    <location>
        <begin position="27"/>
        <end position="47"/>
    </location>
</feature>
<keyword evidence="3" id="KW-0645">Protease</keyword>
<evidence type="ECO:0000313" key="10">
    <source>
        <dbReference type="EMBL" id="VDK76246.1"/>
    </source>
</evidence>
<dbReference type="OrthoDB" id="10257275at2759"/>
<comment type="similarity">
    <text evidence="2">Belongs to the peptidase S54 family.</text>
</comment>
<evidence type="ECO:0000259" key="9">
    <source>
        <dbReference type="Pfam" id="PF01694"/>
    </source>
</evidence>
<keyword evidence="6 8" id="KW-1133">Transmembrane helix</keyword>
<dbReference type="InterPro" id="IPR035952">
    <property type="entry name" value="Rhomboid-like_sf"/>
</dbReference>
<accession>A0A3P6U2U9</accession>
<keyword evidence="5" id="KW-0378">Hydrolase</keyword>
<dbReference type="STRING" id="42156.A0A3P6U2U9"/>
<dbReference type="EMBL" id="UYRX01000169">
    <property type="protein sequence ID" value="VDK76246.1"/>
    <property type="molecule type" value="Genomic_DNA"/>
</dbReference>
<protein>
    <recommendedName>
        <fullName evidence="9">Peptidase S54 rhomboid domain-containing protein</fullName>
    </recommendedName>
</protein>
<evidence type="ECO:0000256" key="4">
    <source>
        <dbReference type="ARBA" id="ARBA00022692"/>
    </source>
</evidence>
<dbReference type="GO" id="GO:0004252">
    <property type="term" value="F:serine-type endopeptidase activity"/>
    <property type="evidence" value="ECO:0007669"/>
    <property type="project" value="InterPro"/>
</dbReference>
<dbReference type="Pfam" id="PF01694">
    <property type="entry name" value="Rhomboid"/>
    <property type="match status" value="1"/>
</dbReference>
<dbReference type="EMBL" id="UYRX01001128">
    <property type="protein sequence ID" value="VDK88325.1"/>
    <property type="molecule type" value="Genomic_DNA"/>
</dbReference>
<evidence type="ECO:0000256" key="8">
    <source>
        <dbReference type="SAM" id="Phobius"/>
    </source>
</evidence>
<feature type="transmembrane region" description="Helical" evidence="8">
    <location>
        <begin position="110"/>
        <end position="131"/>
    </location>
</feature>
<feature type="transmembrane region" description="Helical" evidence="8">
    <location>
        <begin position="143"/>
        <end position="161"/>
    </location>
</feature>
<evidence type="ECO:0000256" key="2">
    <source>
        <dbReference type="ARBA" id="ARBA00009045"/>
    </source>
</evidence>
<proteinExistence type="inferred from homology"/>
<evidence type="ECO:0000256" key="6">
    <source>
        <dbReference type="ARBA" id="ARBA00022989"/>
    </source>
</evidence>
<organism evidence="11 12">
    <name type="scientific">Litomosoides sigmodontis</name>
    <name type="common">Filarial nematode worm</name>
    <dbReference type="NCBI Taxonomy" id="42156"/>
    <lineage>
        <taxon>Eukaryota</taxon>
        <taxon>Metazoa</taxon>
        <taxon>Ecdysozoa</taxon>
        <taxon>Nematoda</taxon>
        <taxon>Chromadorea</taxon>
        <taxon>Rhabditida</taxon>
        <taxon>Spirurina</taxon>
        <taxon>Spiruromorpha</taxon>
        <taxon>Filarioidea</taxon>
        <taxon>Onchocercidae</taxon>
        <taxon>Litomosoides</taxon>
    </lineage>
</organism>
<evidence type="ECO:0000256" key="5">
    <source>
        <dbReference type="ARBA" id="ARBA00022801"/>
    </source>
</evidence>
<keyword evidence="12" id="KW-1185">Reference proteome</keyword>
<dbReference type="GO" id="GO:0006508">
    <property type="term" value="P:proteolysis"/>
    <property type="evidence" value="ECO:0007669"/>
    <property type="project" value="UniProtKB-KW"/>
</dbReference>
<gene>
    <name evidence="10" type="ORF">NLS_LOCUS3213</name>
    <name evidence="11" type="ORF">NLS_LOCUS8616</name>
</gene>
<dbReference type="PANTHER" id="PTHR43066">
    <property type="entry name" value="RHOMBOID-RELATED PROTEIN"/>
    <property type="match status" value="1"/>
</dbReference>
<keyword evidence="7 8" id="KW-0472">Membrane</keyword>
<evidence type="ECO:0000256" key="7">
    <source>
        <dbReference type="ARBA" id="ARBA00023136"/>
    </source>
</evidence>
<dbReference type="AlphaFoldDB" id="A0A3P6U2U9"/>
<dbReference type="Gene3D" id="1.20.1540.10">
    <property type="entry name" value="Rhomboid-like"/>
    <property type="match status" value="1"/>
</dbReference>
<comment type="subcellular location">
    <subcellularLocation>
        <location evidence="1">Membrane</location>
        <topology evidence="1">Multi-pass membrane protein</topology>
    </subcellularLocation>
</comment>
<dbReference type="InterPro" id="IPR022764">
    <property type="entry name" value="Peptidase_S54_rhomboid_dom"/>
</dbReference>
<reference evidence="11 12" key="1">
    <citation type="submission" date="2018-08" db="EMBL/GenBank/DDBJ databases">
        <authorList>
            <person name="Laetsch R D."/>
            <person name="Stevens L."/>
            <person name="Kumar S."/>
            <person name="Blaxter L. M."/>
        </authorList>
    </citation>
    <scope>NUCLEOTIDE SEQUENCE [LARGE SCALE GENOMIC DNA]</scope>
</reference>
<keyword evidence="4 8" id="KW-0812">Transmembrane</keyword>
<evidence type="ECO:0000313" key="12">
    <source>
        <dbReference type="Proteomes" id="UP000277928"/>
    </source>
</evidence>
<dbReference type="GO" id="GO:0016020">
    <property type="term" value="C:membrane"/>
    <property type="evidence" value="ECO:0007669"/>
    <property type="project" value="UniProtKB-SubCell"/>
</dbReference>
<feature type="transmembrane region" description="Helical" evidence="8">
    <location>
        <begin position="201"/>
        <end position="219"/>
    </location>
</feature>
<sequence>MFFRHNRRRQNNYGIYLLAYQLFNSRYIPPVTLIVIIFQMAVFLGYVPALDQRKTEAMCLLPSHVLYRSEWLRMIASTVMHVDDMHLYFNMISLLWKGRRLEPWLGSRRFLLILVIFALATSSTMIGLSYLADEVLNINGENYMNQCAIGFSGVLFALKVLHTTYFPYSDHNLFGWLPVPSQLACWVELFLLQMITPNASFIGHLSGIIVGLAYTMGPLKTVVDIVESIAFPLLGVIPESSSQTGYRTRPNNRNSFTSWGFSGGNSAAHETPSYGWRHEQGRFDEYTGGMSEEEQIWRATQRSLYENGWRSSFL</sequence>